<accession>A0A8V5FUD6</accession>
<keyword evidence="6" id="KW-0832">Ubl conjugation</keyword>
<dbReference type="GO" id="GO:0070059">
    <property type="term" value="P:intrinsic apoptotic signaling pathway in response to endoplasmic reticulum stress"/>
    <property type="evidence" value="ECO:0007669"/>
    <property type="project" value="TreeGrafter"/>
</dbReference>
<feature type="compositionally biased region" description="Polar residues" evidence="13">
    <location>
        <begin position="72"/>
        <end position="84"/>
    </location>
</feature>
<dbReference type="GO" id="GO:1990617">
    <property type="term" value="C:CHOP-ATF4 complex"/>
    <property type="evidence" value="ECO:0007669"/>
    <property type="project" value="TreeGrafter"/>
</dbReference>
<keyword evidence="11" id="KW-0834">Unfolded protein response</keyword>
<keyword evidence="8" id="KW-0238">DNA-binding</keyword>
<protein>
    <submittedName>
        <fullName evidence="14">Uncharacterized protein</fullName>
    </submittedName>
</protein>
<dbReference type="Proteomes" id="UP000694405">
    <property type="component" value="Chromosome 4"/>
</dbReference>
<dbReference type="GO" id="GO:0000122">
    <property type="term" value="P:negative regulation of transcription by RNA polymerase II"/>
    <property type="evidence" value="ECO:0007669"/>
    <property type="project" value="TreeGrafter"/>
</dbReference>
<reference evidence="14" key="3">
    <citation type="submission" date="2025-09" db="UniProtKB">
        <authorList>
            <consortium name="Ensembl"/>
        </authorList>
    </citation>
    <scope>IDENTIFICATION</scope>
</reference>
<evidence type="ECO:0000256" key="6">
    <source>
        <dbReference type="ARBA" id="ARBA00022843"/>
    </source>
</evidence>
<evidence type="ECO:0000256" key="5">
    <source>
        <dbReference type="ARBA" id="ARBA00022553"/>
    </source>
</evidence>
<evidence type="ECO:0000256" key="8">
    <source>
        <dbReference type="ARBA" id="ARBA00023125"/>
    </source>
</evidence>
<keyword evidence="4" id="KW-0678">Repressor</keyword>
<dbReference type="PANTHER" id="PTHR16833:SF0">
    <property type="entry name" value="DNA DAMAGE-INDUCIBLE TRANSCRIPT 3 PROTEIN"/>
    <property type="match status" value="1"/>
</dbReference>
<keyword evidence="15" id="KW-1185">Reference proteome</keyword>
<keyword evidence="5" id="KW-0597">Phosphoprotein</keyword>
<evidence type="ECO:0000256" key="4">
    <source>
        <dbReference type="ARBA" id="ARBA00022491"/>
    </source>
</evidence>
<feature type="coiled-coil region" evidence="12">
    <location>
        <begin position="173"/>
        <end position="200"/>
    </location>
</feature>
<dbReference type="Gene3D" id="1.20.5.170">
    <property type="match status" value="1"/>
</dbReference>
<comment type="subcellular location">
    <subcellularLocation>
        <location evidence="1">Cytoplasm</location>
    </subcellularLocation>
</comment>
<dbReference type="GO" id="GO:0005737">
    <property type="term" value="C:cytoplasm"/>
    <property type="evidence" value="ECO:0007669"/>
    <property type="project" value="UniProtKB-SubCell"/>
</dbReference>
<dbReference type="PANTHER" id="PTHR16833">
    <property type="entry name" value="DNA DAMAGE-INDUCIBLE TRANSCRIPT 3 DDIT3"/>
    <property type="match status" value="1"/>
</dbReference>
<evidence type="ECO:0000256" key="13">
    <source>
        <dbReference type="SAM" id="MobiDB-lite"/>
    </source>
</evidence>
<dbReference type="GO" id="GO:0000978">
    <property type="term" value="F:RNA polymerase II cis-regulatory region sequence-specific DNA binding"/>
    <property type="evidence" value="ECO:0007669"/>
    <property type="project" value="TreeGrafter"/>
</dbReference>
<evidence type="ECO:0000256" key="11">
    <source>
        <dbReference type="ARBA" id="ARBA00023230"/>
    </source>
</evidence>
<evidence type="ECO:0000313" key="14">
    <source>
        <dbReference type="Ensembl" id="ENSMUNP00000026818.1"/>
    </source>
</evidence>
<comment type="similarity">
    <text evidence="2">Belongs to the bZIP family.</text>
</comment>
<dbReference type="Ensembl" id="ENSMUNT00000033581.1">
    <property type="protein sequence ID" value="ENSMUNP00000026818.1"/>
    <property type="gene ID" value="ENSMUNG00000020641.1"/>
</dbReference>
<evidence type="ECO:0000256" key="10">
    <source>
        <dbReference type="ARBA" id="ARBA00023163"/>
    </source>
</evidence>
<reference evidence="14" key="2">
    <citation type="submission" date="2025-08" db="UniProtKB">
        <authorList>
            <consortium name="Ensembl"/>
        </authorList>
    </citation>
    <scope>IDENTIFICATION</scope>
</reference>
<evidence type="ECO:0000256" key="7">
    <source>
        <dbReference type="ARBA" id="ARBA00023015"/>
    </source>
</evidence>
<keyword evidence="10" id="KW-0804">Transcription</keyword>
<keyword evidence="9" id="KW-0010">Activator</keyword>
<feature type="region of interest" description="Disordered" evidence="13">
    <location>
        <begin position="125"/>
        <end position="170"/>
    </location>
</feature>
<dbReference type="GO" id="GO:0006983">
    <property type="term" value="P:ER overload response"/>
    <property type="evidence" value="ECO:0007669"/>
    <property type="project" value="TreeGrafter"/>
</dbReference>
<reference evidence="14" key="1">
    <citation type="submission" date="2020-03" db="EMBL/GenBank/DDBJ databases">
        <title>Melopsittacus undulatus (budgerigar) genome, bMelUnd1, maternal haplotype with Z.</title>
        <authorList>
            <person name="Gedman G."/>
            <person name="Mountcastle J."/>
            <person name="Haase B."/>
            <person name="Formenti G."/>
            <person name="Wright T."/>
            <person name="Apodaca J."/>
            <person name="Pelan S."/>
            <person name="Chow W."/>
            <person name="Rhie A."/>
            <person name="Howe K."/>
            <person name="Fedrigo O."/>
            <person name="Jarvis E.D."/>
        </authorList>
    </citation>
    <scope>NUCLEOTIDE SEQUENCE [LARGE SCALE GENOMIC DNA]</scope>
</reference>
<dbReference type="GO" id="GO:1990622">
    <property type="term" value="C:CHOP-ATF3 complex"/>
    <property type="evidence" value="ECO:0007669"/>
    <property type="project" value="TreeGrafter"/>
</dbReference>
<name>A0A8V5FUD6_MELUD</name>
<evidence type="ECO:0000256" key="3">
    <source>
        <dbReference type="ARBA" id="ARBA00022490"/>
    </source>
</evidence>
<dbReference type="AlphaFoldDB" id="A0A8V5FUD6"/>
<evidence type="ECO:0000256" key="2">
    <source>
        <dbReference type="ARBA" id="ARBA00007163"/>
    </source>
</evidence>
<evidence type="ECO:0000256" key="9">
    <source>
        <dbReference type="ARBA" id="ARBA00023159"/>
    </source>
</evidence>
<evidence type="ECO:0000256" key="12">
    <source>
        <dbReference type="SAM" id="Coils"/>
    </source>
</evidence>
<dbReference type="GO" id="GO:0036488">
    <property type="term" value="C:CHOP-C/EBP complex"/>
    <property type="evidence" value="ECO:0007669"/>
    <property type="project" value="TreeGrafter"/>
</dbReference>
<sequence>MTGKPCQTVAELLQGTEQPLNIPAILPQLPEGAAVSTSAPPAEEVSRYTAQQQAGPACNPRDPAKVPLPNDDSATVTAAVSPSQDEPKHKVSPKELLDKLKEVMQHLDDRAQIVVQKLERELTDKTSTNVPPIAPPWELEQEEEKEAAATTRRGGKRQRCGGTAESRERAQRVLELTAHNERLRAEIQRLSTEVQRTRAALIDRIVNLRLA</sequence>
<keyword evidence="7" id="KW-0805">Transcription regulation</keyword>
<proteinExistence type="inferred from homology"/>
<feature type="region of interest" description="Disordered" evidence="13">
    <location>
        <begin position="32"/>
        <end position="92"/>
    </location>
</feature>
<keyword evidence="3" id="KW-0963">Cytoplasm</keyword>
<dbReference type="GO" id="GO:0006986">
    <property type="term" value="P:response to unfolded protein"/>
    <property type="evidence" value="ECO:0007669"/>
    <property type="project" value="UniProtKB-KW"/>
</dbReference>
<dbReference type="GO" id="GO:0046982">
    <property type="term" value="F:protein heterodimerization activity"/>
    <property type="evidence" value="ECO:0007669"/>
    <property type="project" value="TreeGrafter"/>
</dbReference>
<organism evidence="14 15">
    <name type="scientific">Melopsittacus undulatus</name>
    <name type="common">Budgerigar</name>
    <name type="synonym">Psittacus undulatus</name>
    <dbReference type="NCBI Taxonomy" id="13146"/>
    <lineage>
        <taxon>Eukaryota</taxon>
        <taxon>Metazoa</taxon>
        <taxon>Chordata</taxon>
        <taxon>Craniata</taxon>
        <taxon>Vertebrata</taxon>
        <taxon>Euteleostomi</taxon>
        <taxon>Archelosauria</taxon>
        <taxon>Archosauria</taxon>
        <taxon>Dinosauria</taxon>
        <taxon>Saurischia</taxon>
        <taxon>Theropoda</taxon>
        <taxon>Coelurosauria</taxon>
        <taxon>Aves</taxon>
        <taxon>Neognathae</taxon>
        <taxon>Neoaves</taxon>
        <taxon>Telluraves</taxon>
        <taxon>Australaves</taxon>
        <taxon>Psittaciformes</taxon>
        <taxon>Psittaculidae</taxon>
        <taxon>Melopsittacus</taxon>
    </lineage>
</organism>
<keyword evidence="12" id="KW-0175">Coiled coil</keyword>
<evidence type="ECO:0000313" key="15">
    <source>
        <dbReference type="Proteomes" id="UP000694405"/>
    </source>
</evidence>
<dbReference type="GO" id="GO:0001228">
    <property type="term" value="F:DNA-binding transcription activator activity, RNA polymerase II-specific"/>
    <property type="evidence" value="ECO:0007669"/>
    <property type="project" value="TreeGrafter"/>
</dbReference>
<evidence type="ECO:0000256" key="1">
    <source>
        <dbReference type="ARBA" id="ARBA00004496"/>
    </source>
</evidence>
<dbReference type="InterPro" id="IPR016670">
    <property type="entry name" value="DNA_damage_induc_transcript_3"/>
</dbReference>